<protein>
    <recommendedName>
        <fullName evidence="4">Tetratricopeptide repeat protein</fullName>
    </recommendedName>
</protein>
<feature type="repeat" description="TPR" evidence="1">
    <location>
        <begin position="101"/>
        <end position="134"/>
    </location>
</feature>
<dbReference type="OrthoDB" id="2017782at2759"/>
<dbReference type="PANTHER" id="PTHR47059:SF1">
    <property type="entry name" value="TETRATRICOPEPTIDE REPEAT PROTEIN 32"/>
    <property type="match status" value="1"/>
</dbReference>
<evidence type="ECO:0000313" key="2">
    <source>
        <dbReference type="EMBL" id="CAG7729293.1"/>
    </source>
</evidence>
<gene>
    <name evidence="2" type="ORF">AFUS01_LOCUS18019</name>
</gene>
<feature type="repeat" description="TPR" evidence="1">
    <location>
        <begin position="67"/>
        <end position="100"/>
    </location>
</feature>
<sequence length="152" mass="16975">MAIAVTGDIGRRSRMEPAFKELLQKGRSLASELKLTEAIGLYQKWLKEDRPNSQDTPLKPAEKSCLAVAYNNLGQLKYLKVDFEGAVEDYNQAILYDPELAAAYYNRGTIMYRMGDFNGAVNDMEKATSLNPSNEEFKTGLERARLQLGGTS</sequence>
<dbReference type="EMBL" id="CAJVCH010176107">
    <property type="protein sequence ID" value="CAG7729293.1"/>
    <property type="molecule type" value="Genomic_DNA"/>
</dbReference>
<evidence type="ECO:0000256" key="1">
    <source>
        <dbReference type="PROSITE-ProRule" id="PRU00339"/>
    </source>
</evidence>
<dbReference type="Proteomes" id="UP000708208">
    <property type="component" value="Unassembled WGS sequence"/>
</dbReference>
<dbReference type="InterPro" id="IPR019734">
    <property type="entry name" value="TPR_rpt"/>
</dbReference>
<evidence type="ECO:0008006" key="4">
    <source>
        <dbReference type="Google" id="ProtNLM"/>
    </source>
</evidence>
<accession>A0A8J2JXI4</accession>
<dbReference type="PANTHER" id="PTHR47059">
    <property type="entry name" value="TETRATRICOPEPTIDE REPEAT PROTEIN 32"/>
    <property type="match status" value="1"/>
</dbReference>
<reference evidence="2" key="1">
    <citation type="submission" date="2021-06" db="EMBL/GenBank/DDBJ databases">
        <authorList>
            <person name="Hodson N. C."/>
            <person name="Mongue J. A."/>
            <person name="Jaron S. K."/>
        </authorList>
    </citation>
    <scope>NUCLEOTIDE SEQUENCE</scope>
</reference>
<dbReference type="Pfam" id="PF13414">
    <property type="entry name" value="TPR_11"/>
    <property type="match status" value="1"/>
</dbReference>
<evidence type="ECO:0000313" key="3">
    <source>
        <dbReference type="Proteomes" id="UP000708208"/>
    </source>
</evidence>
<comment type="caution">
    <text evidence="2">The sequence shown here is derived from an EMBL/GenBank/DDBJ whole genome shotgun (WGS) entry which is preliminary data.</text>
</comment>
<organism evidence="2 3">
    <name type="scientific">Allacma fusca</name>
    <dbReference type="NCBI Taxonomy" id="39272"/>
    <lineage>
        <taxon>Eukaryota</taxon>
        <taxon>Metazoa</taxon>
        <taxon>Ecdysozoa</taxon>
        <taxon>Arthropoda</taxon>
        <taxon>Hexapoda</taxon>
        <taxon>Collembola</taxon>
        <taxon>Symphypleona</taxon>
        <taxon>Sminthuridae</taxon>
        <taxon>Allacma</taxon>
    </lineage>
</organism>
<dbReference type="AlphaFoldDB" id="A0A8J2JXI4"/>
<keyword evidence="3" id="KW-1185">Reference proteome</keyword>
<name>A0A8J2JXI4_9HEXA</name>
<dbReference type="SMART" id="SM00028">
    <property type="entry name" value="TPR"/>
    <property type="match status" value="3"/>
</dbReference>
<keyword evidence="1" id="KW-0802">TPR repeat</keyword>
<dbReference type="PROSITE" id="PS50293">
    <property type="entry name" value="TPR_REGION"/>
    <property type="match status" value="1"/>
</dbReference>
<dbReference type="PROSITE" id="PS50005">
    <property type="entry name" value="TPR"/>
    <property type="match status" value="2"/>
</dbReference>
<proteinExistence type="predicted"/>